<dbReference type="PROSITE" id="PS00518">
    <property type="entry name" value="ZF_RING_1"/>
    <property type="match status" value="1"/>
</dbReference>
<evidence type="ECO:0000256" key="3">
    <source>
        <dbReference type="ARBA" id="ARBA00022833"/>
    </source>
</evidence>
<dbReference type="EMBL" id="VYZN01000008">
    <property type="protein sequence ID" value="KAE9543384.1"/>
    <property type="molecule type" value="Genomic_DNA"/>
</dbReference>
<gene>
    <name evidence="8" type="ORF">AGLY_002184</name>
</gene>
<proteinExistence type="predicted"/>
<dbReference type="InterPro" id="IPR036987">
    <property type="entry name" value="SRA-YDG_sf"/>
</dbReference>
<evidence type="ECO:0000313" key="8">
    <source>
        <dbReference type="EMBL" id="KAE9543384.1"/>
    </source>
</evidence>
<reference evidence="8 9" key="1">
    <citation type="submission" date="2019-08" db="EMBL/GenBank/DDBJ databases">
        <title>The genome of the soybean aphid Biotype 1, its phylome, world population structure and adaptation to the North American continent.</title>
        <authorList>
            <person name="Giordano R."/>
            <person name="Donthu R.K."/>
            <person name="Hernandez A.G."/>
            <person name="Wright C.L."/>
            <person name="Zimin A.V."/>
        </authorList>
    </citation>
    <scope>NUCLEOTIDE SEQUENCE [LARGE SCALE GENOMIC DNA]</scope>
    <source>
        <tissue evidence="8">Whole aphids</tissue>
    </source>
</reference>
<sequence length="240" mass="27227">MACVSTIGRTKKCNIVPPNLVLFPVLKWYFVVIPRSSIHCPPVGGIHGRDNQSAFNEIDNGNEFIYTGSDGKDLSGNKRTALQSCDQELTCNNRALTLNCNTEINNKKEQQLWIGKKANHFDDLNKVTKTYSETEISGFVVWGFVLKKDDPAPALRTAFLDKDEETFMCICCQDIVFEPITLECSHNICKECLKTSFAFNVYQCPSRRTELGKTYLMNINTMLAILQLTRDQYRHAHAED</sequence>
<dbReference type="PROSITE" id="PS50089">
    <property type="entry name" value="ZF_RING_2"/>
    <property type="match status" value="1"/>
</dbReference>
<keyword evidence="5" id="KW-0539">Nucleus</keyword>
<dbReference type="SUPFAM" id="SSF57850">
    <property type="entry name" value="RING/U-box"/>
    <property type="match status" value="1"/>
</dbReference>
<comment type="caution">
    <text evidence="8">The sequence shown here is derived from an EMBL/GenBank/DDBJ whole genome shotgun (WGS) entry which is preliminary data.</text>
</comment>
<evidence type="ECO:0000256" key="4">
    <source>
        <dbReference type="ARBA" id="ARBA00023125"/>
    </source>
</evidence>
<evidence type="ECO:0000256" key="1">
    <source>
        <dbReference type="ARBA" id="ARBA00022723"/>
    </source>
</evidence>
<keyword evidence="4" id="KW-0238">DNA-binding</keyword>
<feature type="domain" description="RING-type" evidence="7">
    <location>
        <begin position="169"/>
        <end position="208"/>
    </location>
</feature>
<dbReference type="PANTHER" id="PTHR14140">
    <property type="entry name" value="E3 UBIQUITIN-PROTEIN LIGASE UHRF-RELATED"/>
    <property type="match status" value="1"/>
</dbReference>
<dbReference type="InterPro" id="IPR001841">
    <property type="entry name" value="Znf_RING"/>
</dbReference>
<organism evidence="8 9">
    <name type="scientific">Aphis glycines</name>
    <name type="common">Soybean aphid</name>
    <dbReference type="NCBI Taxonomy" id="307491"/>
    <lineage>
        <taxon>Eukaryota</taxon>
        <taxon>Metazoa</taxon>
        <taxon>Ecdysozoa</taxon>
        <taxon>Arthropoda</taxon>
        <taxon>Hexapoda</taxon>
        <taxon>Insecta</taxon>
        <taxon>Pterygota</taxon>
        <taxon>Neoptera</taxon>
        <taxon>Paraneoptera</taxon>
        <taxon>Hemiptera</taxon>
        <taxon>Sternorrhyncha</taxon>
        <taxon>Aphidomorpha</taxon>
        <taxon>Aphidoidea</taxon>
        <taxon>Aphididae</taxon>
        <taxon>Aphidini</taxon>
        <taxon>Aphis</taxon>
        <taxon>Aphis</taxon>
    </lineage>
</organism>
<dbReference type="Gene3D" id="3.30.40.10">
    <property type="entry name" value="Zinc/RING finger domain, C3HC4 (zinc finger)"/>
    <property type="match status" value="1"/>
</dbReference>
<protein>
    <recommendedName>
        <fullName evidence="7">RING-type domain-containing protein</fullName>
    </recommendedName>
</protein>
<keyword evidence="9" id="KW-1185">Reference proteome</keyword>
<dbReference type="AlphaFoldDB" id="A0A6G0U2S9"/>
<dbReference type="PANTHER" id="PTHR14140:SF45">
    <property type="entry name" value="RING-TYPE E3 UBIQUITIN TRANSFERASE"/>
    <property type="match status" value="1"/>
</dbReference>
<dbReference type="InterPro" id="IPR017907">
    <property type="entry name" value="Znf_RING_CS"/>
</dbReference>
<dbReference type="InterPro" id="IPR045134">
    <property type="entry name" value="UHRF1/2-like"/>
</dbReference>
<dbReference type="InterPro" id="IPR013083">
    <property type="entry name" value="Znf_RING/FYVE/PHD"/>
</dbReference>
<dbReference type="Gene3D" id="2.30.280.10">
    <property type="entry name" value="SRA-YDG"/>
    <property type="match status" value="1"/>
</dbReference>
<keyword evidence="2 6" id="KW-0863">Zinc-finger</keyword>
<dbReference type="GO" id="GO:0008270">
    <property type="term" value="F:zinc ion binding"/>
    <property type="evidence" value="ECO:0007669"/>
    <property type="project" value="UniProtKB-KW"/>
</dbReference>
<dbReference type="OrthoDB" id="2270193at2759"/>
<dbReference type="GO" id="GO:0061630">
    <property type="term" value="F:ubiquitin protein ligase activity"/>
    <property type="evidence" value="ECO:0007669"/>
    <property type="project" value="TreeGrafter"/>
</dbReference>
<evidence type="ECO:0000313" key="9">
    <source>
        <dbReference type="Proteomes" id="UP000475862"/>
    </source>
</evidence>
<evidence type="ECO:0000256" key="5">
    <source>
        <dbReference type="ARBA" id="ARBA00023242"/>
    </source>
</evidence>
<keyword evidence="3" id="KW-0862">Zinc</keyword>
<dbReference type="SMART" id="SM00466">
    <property type="entry name" value="SRA"/>
    <property type="match status" value="1"/>
</dbReference>
<keyword evidence="1" id="KW-0479">Metal-binding</keyword>
<evidence type="ECO:0000256" key="6">
    <source>
        <dbReference type="PROSITE-ProRule" id="PRU00175"/>
    </source>
</evidence>
<dbReference type="Proteomes" id="UP000475862">
    <property type="component" value="Unassembled WGS sequence"/>
</dbReference>
<dbReference type="GO" id="GO:0016567">
    <property type="term" value="P:protein ubiquitination"/>
    <property type="evidence" value="ECO:0007669"/>
    <property type="project" value="TreeGrafter"/>
</dbReference>
<dbReference type="GO" id="GO:0044027">
    <property type="term" value="P:negative regulation of gene expression via chromosomal CpG island methylation"/>
    <property type="evidence" value="ECO:0007669"/>
    <property type="project" value="TreeGrafter"/>
</dbReference>
<name>A0A6G0U2S9_APHGL</name>
<dbReference type="Pfam" id="PF02182">
    <property type="entry name" value="SAD_SRA"/>
    <property type="match status" value="1"/>
</dbReference>
<dbReference type="InterPro" id="IPR003105">
    <property type="entry name" value="SRA_YDG"/>
</dbReference>
<dbReference type="InterPro" id="IPR015947">
    <property type="entry name" value="PUA-like_sf"/>
</dbReference>
<evidence type="ECO:0000259" key="7">
    <source>
        <dbReference type="PROSITE" id="PS50089"/>
    </source>
</evidence>
<accession>A0A6G0U2S9</accession>
<dbReference type="GO" id="GO:0003677">
    <property type="term" value="F:DNA binding"/>
    <property type="evidence" value="ECO:0007669"/>
    <property type="project" value="UniProtKB-KW"/>
</dbReference>
<dbReference type="SUPFAM" id="SSF88697">
    <property type="entry name" value="PUA domain-like"/>
    <property type="match status" value="1"/>
</dbReference>
<evidence type="ECO:0000256" key="2">
    <source>
        <dbReference type="ARBA" id="ARBA00022771"/>
    </source>
</evidence>